<accession>A0A6P3FW90</accession>
<gene>
    <name evidence="9" type="primary">Tex13c</name>
</gene>
<evidence type="ECO:0000256" key="1">
    <source>
        <dbReference type="ARBA" id="ARBA00008287"/>
    </source>
</evidence>
<dbReference type="InterPro" id="IPR028193">
    <property type="entry name" value="TEX13A-D_N"/>
</dbReference>
<evidence type="ECO:0000313" key="8">
    <source>
        <dbReference type="Proteomes" id="UP000515203"/>
    </source>
</evidence>
<keyword evidence="2" id="KW-0479">Metal-binding</keyword>
<evidence type="ECO:0000256" key="6">
    <source>
        <dbReference type="SAM" id="MobiDB-lite"/>
    </source>
</evidence>
<dbReference type="OrthoDB" id="9527063at2759"/>
<feature type="domain" description="RanBP2-type" evidence="7">
    <location>
        <begin position="546"/>
        <end position="565"/>
    </location>
</feature>
<dbReference type="InterPro" id="IPR001876">
    <property type="entry name" value="Znf_RanBP2"/>
</dbReference>
<dbReference type="AlphaFoldDB" id="A0A6P3FW90"/>
<evidence type="ECO:0000256" key="5">
    <source>
        <dbReference type="SAM" id="Coils"/>
    </source>
</evidence>
<dbReference type="GO" id="GO:0003729">
    <property type="term" value="F:mRNA binding"/>
    <property type="evidence" value="ECO:0007669"/>
    <property type="project" value="TreeGrafter"/>
</dbReference>
<dbReference type="CTD" id="100129520"/>
<dbReference type="PANTHER" id="PTHR23111">
    <property type="entry name" value="ZINC FINGER PROTEIN"/>
    <property type="match status" value="1"/>
</dbReference>
<feature type="region of interest" description="Disordered" evidence="6">
    <location>
        <begin position="385"/>
        <end position="404"/>
    </location>
</feature>
<proteinExistence type="inferred from homology"/>
<dbReference type="PROSITE" id="PS01358">
    <property type="entry name" value="ZF_RANBP2_1"/>
    <property type="match status" value="1"/>
</dbReference>
<keyword evidence="3" id="KW-0863">Zinc-finger</keyword>
<feature type="region of interest" description="Disordered" evidence="6">
    <location>
        <begin position="304"/>
        <end position="331"/>
    </location>
</feature>
<dbReference type="Proteomes" id="UP000515203">
    <property type="component" value="Unplaced"/>
</dbReference>
<dbReference type="GeneID" id="101586626"/>
<protein>
    <submittedName>
        <fullName evidence="9">Testis-expressed protein 13C</fullName>
    </submittedName>
</protein>
<comment type="similarity">
    <text evidence="1">Belongs to the TEX13 family.</text>
</comment>
<keyword evidence="5" id="KW-0175">Coiled coil</keyword>
<evidence type="ECO:0000256" key="4">
    <source>
        <dbReference type="ARBA" id="ARBA00022833"/>
    </source>
</evidence>
<evidence type="ECO:0000256" key="2">
    <source>
        <dbReference type="ARBA" id="ARBA00022723"/>
    </source>
</evidence>
<evidence type="ECO:0000259" key="7">
    <source>
        <dbReference type="PROSITE" id="PS01358"/>
    </source>
</evidence>
<sequence length="583" mass="65413">MAVGFADPANGFRYIEVVRFINDEILMNGGGQDFYSIFHLRSWNEIEDGLHNTLSDQHMPRNHKRACAWSALALAVRALARQREQHLRLVRELKEQLGSREALCWALASEMQQLRQQRDQATAQLSLARSALQRAQSECDAFREKLFQYEQFAQLVPLAQGIVTGTHAEQFGPAAWPINSEQQRDVWAMREHGNIFSETPVPNQTRAVYLPSLWGPNMLSPFPALVPQFFPLHAPFPMNLPSLPCPAPIIVTEKEAGVPFQMPPVGIYALGLSASGGSQEEMAPLWDQSHYDQVEDPVMLQESVLPGDNRSLSQKEDLQRSQRRIQEEDPEMSLEMTHLEDRGNHNQEEGPLCFQRLPFLGENCHHSQGDQGRPEGIASLRNSRKCMQEEGEEGDQGKAPPGFSVTHKQAKYIERAEGMTYLGLSRSPIRGNDTECIQPMTSPGTGKSPTQGCVEKAQVGISSKFSTTQKDAERPQCMTASALRNNNQEENTKRIKTTVQKSWSQAVRESPKKQQPQQGKAKKAQAIKAVESQQQKCVSCSSPVSWVCMWCRVINFPWRRACYKCKKVRSAAESGDADPGHTH</sequence>
<keyword evidence="4" id="KW-0862">Zinc</keyword>
<dbReference type="InParanoid" id="A0A6P3FW90"/>
<keyword evidence="8" id="KW-1185">Reference proteome</keyword>
<evidence type="ECO:0000256" key="3">
    <source>
        <dbReference type="ARBA" id="ARBA00022771"/>
    </source>
</evidence>
<feature type="region of interest" description="Disordered" evidence="6">
    <location>
        <begin position="502"/>
        <end position="521"/>
    </location>
</feature>
<dbReference type="GO" id="GO:0008270">
    <property type="term" value="F:zinc ion binding"/>
    <property type="evidence" value="ECO:0007669"/>
    <property type="project" value="UniProtKB-KW"/>
</dbReference>
<evidence type="ECO:0000313" key="9">
    <source>
        <dbReference type="RefSeq" id="XP_004646137.1"/>
    </source>
</evidence>
<dbReference type="RefSeq" id="XP_004646137.1">
    <property type="nucleotide sequence ID" value="XM_004646080.1"/>
</dbReference>
<dbReference type="Pfam" id="PF15186">
    <property type="entry name" value="TEX13"/>
    <property type="match status" value="1"/>
</dbReference>
<name>A0A6P3FW90_OCTDE</name>
<organism evidence="8 9">
    <name type="scientific">Octodon degus</name>
    <name type="common">Degu</name>
    <name type="synonym">Sciurus degus</name>
    <dbReference type="NCBI Taxonomy" id="10160"/>
    <lineage>
        <taxon>Eukaryota</taxon>
        <taxon>Metazoa</taxon>
        <taxon>Chordata</taxon>
        <taxon>Craniata</taxon>
        <taxon>Vertebrata</taxon>
        <taxon>Euteleostomi</taxon>
        <taxon>Mammalia</taxon>
        <taxon>Eutheria</taxon>
        <taxon>Euarchontoglires</taxon>
        <taxon>Glires</taxon>
        <taxon>Rodentia</taxon>
        <taxon>Hystricomorpha</taxon>
        <taxon>Octodontidae</taxon>
        <taxon>Octodon</taxon>
    </lineage>
</organism>
<reference evidence="9" key="1">
    <citation type="submission" date="2025-08" db="UniProtKB">
        <authorList>
            <consortium name="RefSeq"/>
        </authorList>
    </citation>
    <scope>IDENTIFICATION</scope>
</reference>
<feature type="compositionally biased region" description="Basic and acidic residues" evidence="6">
    <location>
        <begin position="313"/>
        <end position="327"/>
    </location>
</feature>
<feature type="coiled-coil region" evidence="5">
    <location>
        <begin position="76"/>
        <end position="145"/>
    </location>
</feature>
<dbReference type="PANTHER" id="PTHR23111:SF28">
    <property type="entry name" value="TESTIS-EXPRESSED PROTEIN 13D"/>
    <property type="match status" value="1"/>
</dbReference>